<evidence type="ECO:0000313" key="1">
    <source>
        <dbReference type="EMBL" id="RKN55856.1"/>
    </source>
</evidence>
<dbReference type="Proteomes" id="UP000279968">
    <property type="component" value="Unassembled WGS sequence"/>
</dbReference>
<dbReference type="RefSeq" id="WP_120780039.1">
    <property type="nucleotide sequence ID" value="NZ_JBHLUP010000002.1"/>
</dbReference>
<dbReference type="AlphaFoldDB" id="A0A3B0A9F0"/>
<comment type="caution">
    <text evidence="1">The sequence shown here is derived from an EMBL/GenBank/DDBJ whole genome shotgun (WGS) entry which is preliminary data.</text>
</comment>
<protein>
    <submittedName>
        <fullName evidence="1">Uncharacterized protein</fullName>
    </submittedName>
</protein>
<reference evidence="1 2" key="1">
    <citation type="journal article" date="2015" name="Int. J. Syst. Evol. Microbiol.">
        <title>Micromonospora costi sp. nov., isolated from a leaf of Costus speciosus.</title>
        <authorList>
            <person name="Thawai C."/>
        </authorList>
    </citation>
    <scope>NUCLEOTIDE SEQUENCE [LARGE SCALE GENOMIC DNA]</scope>
    <source>
        <strain evidence="1 2">CS1-12</strain>
    </source>
</reference>
<accession>A0A3B0A9F0</accession>
<dbReference type="EMBL" id="RBAN01000002">
    <property type="protein sequence ID" value="RKN55856.1"/>
    <property type="molecule type" value="Genomic_DNA"/>
</dbReference>
<sequence length="114" mass="12619">MSDSVKASASTSTASWVLTTNIRPLVESLAALVEYEADYWDWDAIEAGLSVTDAEDRQGWYDYPLTGTTTLRIALANNPGSIVTTVRVHHPPDQLMTARIETIMSMLSRYRVIA</sequence>
<organism evidence="1 2">
    <name type="scientific">Micromonospora costi</name>
    <dbReference type="NCBI Taxonomy" id="1530042"/>
    <lineage>
        <taxon>Bacteria</taxon>
        <taxon>Bacillati</taxon>
        <taxon>Actinomycetota</taxon>
        <taxon>Actinomycetes</taxon>
        <taxon>Micromonosporales</taxon>
        <taxon>Micromonosporaceae</taxon>
        <taxon>Micromonospora</taxon>
    </lineage>
</organism>
<keyword evidence="2" id="KW-1185">Reference proteome</keyword>
<evidence type="ECO:0000313" key="2">
    <source>
        <dbReference type="Proteomes" id="UP000279968"/>
    </source>
</evidence>
<gene>
    <name evidence="1" type="ORF">D7193_14775</name>
</gene>
<dbReference type="OrthoDB" id="3689200at2"/>
<name>A0A3B0A9F0_9ACTN</name>
<proteinExistence type="predicted"/>